<protein>
    <submittedName>
        <fullName evidence="1">Uncharacterized protein</fullName>
    </submittedName>
</protein>
<reference evidence="1" key="1">
    <citation type="submission" date="2024-02" db="EMBL/GenBank/DDBJ databases">
        <authorList>
            <consortium name="ELIXIR-Norway"/>
            <consortium name="Elixir Norway"/>
        </authorList>
    </citation>
    <scope>NUCLEOTIDE SEQUENCE</scope>
</reference>
<name>A0ABP0TGU0_9BRYO</name>
<dbReference type="Proteomes" id="UP001497512">
    <property type="component" value="Chromosome 11"/>
</dbReference>
<accession>A0ABP0TGU0</accession>
<dbReference type="EMBL" id="OZ019903">
    <property type="protein sequence ID" value="CAK9196289.1"/>
    <property type="molecule type" value="Genomic_DNA"/>
</dbReference>
<proteinExistence type="predicted"/>
<gene>
    <name evidence="1" type="ORF">CSSPTR1EN2_LOCUS3399</name>
</gene>
<keyword evidence="2" id="KW-1185">Reference proteome</keyword>
<evidence type="ECO:0000313" key="1">
    <source>
        <dbReference type="EMBL" id="CAK9196289.1"/>
    </source>
</evidence>
<organism evidence="1 2">
    <name type="scientific">Sphagnum troendelagicum</name>
    <dbReference type="NCBI Taxonomy" id="128251"/>
    <lineage>
        <taxon>Eukaryota</taxon>
        <taxon>Viridiplantae</taxon>
        <taxon>Streptophyta</taxon>
        <taxon>Embryophyta</taxon>
        <taxon>Bryophyta</taxon>
        <taxon>Sphagnophytina</taxon>
        <taxon>Sphagnopsida</taxon>
        <taxon>Sphagnales</taxon>
        <taxon>Sphagnaceae</taxon>
        <taxon>Sphagnum</taxon>
    </lineage>
</organism>
<sequence length="110" mass="12713">MEIHNLLNYPNEETVASMPTDDDITKAIIEQFQPSPLPVDNDDDDDSQEFSVVTSGEALEMLSKLQLFWTQQKDNYPAFVDSIVKMNDIVHHLHQNSLKQRPITSYFHHN</sequence>
<evidence type="ECO:0000313" key="2">
    <source>
        <dbReference type="Proteomes" id="UP001497512"/>
    </source>
</evidence>